<evidence type="ECO:0000313" key="3">
    <source>
        <dbReference type="Proteomes" id="UP001500736"/>
    </source>
</evidence>
<dbReference type="PROSITE" id="PS51257">
    <property type="entry name" value="PROKAR_LIPOPROTEIN"/>
    <property type="match status" value="1"/>
</dbReference>
<accession>A0ABP3UW26</accession>
<comment type="caution">
    <text evidence="2">The sequence shown here is derived from an EMBL/GenBank/DDBJ whole genome shotgun (WGS) entry which is preliminary data.</text>
</comment>
<keyword evidence="3" id="KW-1185">Reference proteome</keyword>
<name>A0ABP3UW26_9FLAO</name>
<sequence>MNKKHVFSLALAVLSIFGFQSCSNDDDNSGTSFRWSDQSVAGTLASTNSPDRYSSYIIIFDEEETGKLITSTSEFEGTYELRNDSLIFNTNDTEKWFFFDVIDNELISSKYEVRFYNEDGTYNPAAVQYNSTFYQSEIPVSNELVGNTYVGDLYKLFTSGVFEENYNIGFDPTGDYYVSGQEDHIHYETYNNIAFRSEINGKKEFGVLINGELVVSALDGNGFSYWGTFEKQ</sequence>
<evidence type="ECO:0000256" key="1">
    <source>
        <dbReference type="SAM" id="SignalP"/>
    </source>
</evidence>
<proteinExistence type="predicted"/>
<feature type="signal peptide" evidence="1">
    <location>
        <begin position="1"/>
        <end position="24"/>
    </location>
</feature>
<feature type="chain" id="PRO_5045312951" description="Lipoprotein" evidence="1">
    <location>
        <begin position="25"/>
        <end position="232"/>
    </location>
</feature>
<dbReference type="EMBL" id="BAAAGF010000002">
    <property type="protein sequence ID" value="GAA0743526.1"/>
    <property type="molecule type" value="Genomic_DNA"/>
</dbReference>
<keyword evidence="1" id="KW-0732">Signal</keyword>
<evidence type="ECO:0008006" key="4">
    <source>
        <dbReference type="Google" id="ProtNLM"/>
    </source>
</evidence>
<dbReference type="RefSeq" id="WP_343797419.1">
    <property type="nucleotide sequence ID" value="NZ_BAAAGF010000002.1"/>
</dbReference>
<organism evidence="2 3">
    <name type="scientific">Gaetbulibacter jejuensis</name>
    <dbReference type="NCBI Taxonomy" id="584607"/>
    <lineage>
        <taxon>Bacteria</taxon>
        <taxon>Pseudomonadati</taxon>
        <taxon>Bacteroidota</taxon>
        <taxon>Flavobacteriia</taxon>
        <taxon>Flavobacteriales</taxon>
        <taxon>Flavobacteriaceae</taxon>
        <taxon>Gaetbulibacter</taxon>
    </lineage>
</organism>
<dbReference type="Proteomes" id="UP001500736">
    <property type="component" value="Unassembled WGS sequence"/>
</dbReference>
<reference evidence="3" key="1">
    <citation type="journal article" date="2019" name="Int. J. Syst. Evol. Microbiol.">
        <title>The Global Catalogue of Microorganisms (GCM) 10K type strain sequencing project: providing services to taxonomists for standard genome sequencing and annotation.</title>
        <authorList>
            <consortium name="The Broad Institute Genomics Platform"/>
            <consortium name="The Broad Institute Genome Sequencing Center for Infectious Disease"/>
            <person name="Wu L."/>
            <person name="Ma J."/>
        </authorList>
    </citation>
    <scope>NUCLEOTIDE SEQUENCE [LARGE SCALE GENOMIC DNA]</scope>
    <source>
        <strain evidence="3">JCM 15976</strain>
    </source>
</reference>
<protein>
    <recommendedName>
        <fullName evidence="4">Lipoprotein</fullName>
    </recommendedName>
</protein>
<evidence type="ECO:0000313" key="2">
    <source>
        <dbReference type="EMBL" id="GAA0743526.1"/>
    </source>
</evidence>
<gene>
    <name evidence="2" type="ORF">GCM10009431_16760</name>
</gene>